<dbReference type="HOGENOM" id="CLU_1305615_0_0_1"/>
<proteinExistence type="predicted"/>
<evidence type="ECO:0000313" key="2">
    <source>
        <dbReference type="Proteomes" id="UP000011668"/>
    </source>
</evidence>
<sequence length="211" mass="23324">MVNYMRFNSSGRTRNQTAYTLTSLVSKTKVRFTQFNFGKLNRPIEPDSVCQSTRGVLYLIDTADGYLTIPESTPSSHYPPPVIHLATISAHSPYSRRTDLGPGTPIKKRVMGWDGSDSPECRMPKQFGRAELPLGELVCVCLTPDRIAIWFRGKSAGGSVFLGPMWLYIGGFCPDFEIGCVCASDQVSPGFGFVRSWFGVVVLSVELWALL</sequence>
<name>L8WYZ5_THACA</name>
<dbReference type="Proteomes" id="UP000011668">
    <property type="component" value="Unassembled WGS sequence"/>
</dbReference>
<reference evidence="1 2" key="1">
    <citation type="journal article" date="2013" name="Nat. Commun.">
        <title>The evolution and pathogenic mechanisms of the rice sheath blight pathogen.</title>
        <authorList>
            <person name="Zheng A."/>
            <person name="Lin R."/>
            <person name="Xu L."/>
            <person name="Qin P."/>
            <person name="Tang C."/>
            <person name="Ai P."/>
            <person name="Zhang D."/>
            <person name="Liu Y."/>
            <person name="Sun Z."/>
            <person name="Feng H."/>
            <person name="Wang Y."/>
            <person name="Chen Y."/>
            <person name="Liang X."/>
            <person name="Fu R."/>
            <person name="Li Q."/>
            <person name="Zhang J."/>
            <person name="Yu X."/>
            <person name="Xie Z."/>
            <person name="Ding L."/>
            <person name="Guan P."/>
            <person name="Tang J."/>
            <person name="Liang Y."/>
            <person name="Wang S."/>
            <person name="Deng Q."/>
            <person name="Li S."/>
            <person name="Zhu J."/>
            <person name="Wang L."/>
            <person name="Liu H."/>
            <person name="Li P."/>
        </authorList>
    </citation>
    <scope>NUCLEOTIDE SEQUENCE [LARGE SCALE GENOMIC DNA]</scope>
    <source>
        <strain evidence="2">AG-1 IA</strain>
    </source>
</reference>
<keyword evidence="2" id="KW-1185">Reference proteome</keyword>
<evidence type="ECO:0000313" key="1">
    <source>
        <dbReference type="EMBL" id="ELU41998.1"/>
    </source>
</evidence>
<organism evidence="1 2">
    <name type="scientific">Thanatephorus cucumeris (strain AG1-IA)</name>
    <name type="common">Rice sheath blight fungus</name>
    <name type="synonym">Rhizoctonia solani</name>
    <dbReference type="NCBI Taxonomy" id="983506"/>
    <lineage>
        <taxon>Eukaryota</taxon>
        <taxon>Fungi</taxon>
        <taxon>Dikarya</taxon>
        <taxon>Basidiomycota</taxon>
        <taxon>Agaricomycotina</taxon>
        <taxon>Agaricomycetes</taxon>
        <taxon>Cantharellales</taxon>
        <taxon>Ceratobasidiaceae</taxon>
        <taxon>Rhizoctonia</taxon>
        <taxon>Rhizoctonia solani AG-1</taxon>
    </lineage>
</organism>
<protein>
    <submittedName>
        <fullName evidence="1">Uncharacterized protein</fullName>
    </submittedName>
</protein>
<comment type="caution">
    <text evidence="1">The sequence shown here is derived from an EMBL/GenBank/DDBJ whole genome shotgun (WGS) entry which is preliminary data.</text>
</comment>
<dbReference type="EMBL" id="AFRT01000952">
    <property type="protein sequence ID" value="ELU41998.1"/>
    <property type="molecule type" value="Genomic_DNA"/>
</dbReference>
<accession>L8WYZ5</accession>
<dbReference type="AlphaFoldDB" id="L8WYZ5"/>
<gene>
    <name evidence="1" type="ORF">AG1IA_03971</name>
</gene>